<evidence type="ECO:0000256" key="1">
    <source>
        <dbReference type="SAM" id="SignalP"/>
    </source>
</evidence>
<feature type="chain" id="PRO_5014992843" evidence="1">
    <location>
        <begin position="16"/>
        <end position="102"/>
    </location>
</feature>
<protein>
    <submittedName>
        <fullName evidence="2">Putative secreted protein</fullName>
    </submittedName>
</protein>
<dbReference type="EMBL" id="GGFL01013257">
    <property type="protein sequence ID" value="MBW77435.1"/>
    <property type="molecule type" value="Transcribed_RNA"/>
</dbReference>
<evidence type="ECO:0000313" key="2">
    <source>
        <dbReference type="EMBL" id="MBW77435.1"/>
    </source>
</evidence>
<reference evidence="2" key="1">
    <citation type="submission" date="2018-01" db="EMBL/GenBank/DDBJ databases">
        <title>An insight into the sialome of Amazonian anophelines.</title>
        <authorList>
            <person name="Ribeiro J.M."/>
            <person name="Scarpassa V."/>
            <person name="Calvo E."/>
        </authorList>
    </citation>
    <scope>NUCLEOTIDE SEQUENCE</scope>
</reference>
<dbReference type="AlphaFoldDB" id="A0A2M4DIT8"/>
<proteinExistence type="predicted"/>
<sequence length="102" mass="11719">MLCLSVLVCVCVCVARDTPTTPGRVDDDHQYHHHHHHCDQGFVLLQRIFSRLLANRKLSAIGSQHVSSSSFVYVRWVSQPRSTHTHTQHSLVKLWLQIEVAR</sequence>
<accession>A0A2M4DIT8</accession>
<feature type="signal peptide" evidence="1">
    <location>
        <begin position="1"/>
        <end position="15"/>
    </location>
</feature>
<name>A0A2M4DIT8_ANODA</name>
<organism evidence="2">
    <name type="scientific">Anopheles darlingi</name>
    <name type="common">Mosquito</name>
    <dbReference type="NCBI Taxonomy" id="43151"/>
    <lineage>
        <taxon>Eukaryota</taxon>
        <taxon>Metazoa</taxon>
        <taxon>Ecdysozoa</taxon>
        <taxon>Arthropoda</taxon>
        <taxon>Hexapoda</taxon>
        <taxon>Insecta</taxon>
        <taxon>Pterygota</taxon>
        <taxon>Neoptera</taxon>
        <taxon>Endopterygota</taxon>
        <taxon>Diptera</taxon>
        <taxon>Nematocera</taxon>
        <taxon>Culicoidea</taxon>
        <taxon>Culicidae</taxon>
        <taxon>Anophelinae</taxon>
        <taxon>Anopheles</taxon>
    </lineage>
</organism>
<keyword evidence="1" id="KW-0732">Signal</keyword>